<keyword evidence="2" id="KW-0964">Secreted</keyword>
<proteinExistence type="predicted"/>
<sequence>MKLSTFAIGSLTLLGSAQAVQDSYYEIEKRNIAQIVPRDESASANYSLISSAPPSTTTEIGTTVITITSCGSEHCTPITTGVVTVTEEYTTYTTYCPLPSTYIPSSTAESSSSWIHPPESSSSWIHPPSSSATETEISTTVITVTSCESEHCTPITTGVTTVTEEHTTYTTYCPLPSETTTPVESSKPVESTTPTEAPTTKAPTTEAPTTEAPTTEAPTTEAPTTEATTPAEGTTPAVVPPAEGTTQPTSVEAETKTPSEATGATPTTPTTEATSQPTTVAAESTSPTAVPEVSTAEENAAANKAVGAAAGLFALAAFII</sequence>
<dbReference type="RefSeq" id="XP_020076185.1">
    <property type="nucleotide sequence ID" value="XM_020219174.1"/>
</dbReference>
<feature type="signal peptide" evidence="6">
    <location>
        <begin position="1"/>
        <end position="19"/>
    </location>
</feature>
<gene>
    <name evidence="7" type="ORF">HYPBUDRAFT_11718</name>
</gene>
<keyword evidence="2" id="KW-0134">Cell wall</keyword>
<keyword evidence="4" id="KW-0325">Glycoprotein</keyword>
<feature type="compositionally biased region" description="Low complexity" evidence="5">
    <location>
        <begin position="188"/>
        <end position="242"/>
    </location>
</feature>
<dbReference type="GeneID" id="30993724"/>
<feature type="region of interest" description="Disordered" evidence="5">
    <location>
        <begin position="107"/>
        <end position="135"/>
    </location>
</feature>
<evidence type="ECO:0000256" key="5">
    <source>
        <dbReference type="SAM" id="MobiDB-lite"/>
    </source>
</evidence>
<dbReference type="Pfam" id="PF13928">
    <property type="entry name" value="Flocculin_t3"/>
    <property type="match status" value="2"/>
</dbReference>
<evidence type="ECO:0000313" key="7">
    <source>
        <dbReference type="EMBL" id="ODV67118.1"/>
    </source>
</evidence>
<keyword evidence="3 6" id="KW-0732">Signal</keyword>
<feature type="compositionally biased region" description="Low complexity" evidence="5">
    <location>
        <begin position="109"/>
        <end position="135"/>
    </location>
</feature>
<evidence type="ECO:0000256" key="2">
    <source>
        <dbReference type="ARBA" id="ARBA00022512"/>
    </source>
</evidence>
<organism evidence="7 8">
    <name type="scientific">Hyphopichia burtonii NRRL Y-1933</name>
    <dbReference type="NCBI Taxonomy" id="984485"/>
    <lineage>
        <taxon>Eukaryota</taxon>
        <taxon>Fungi</taxon>
        <taxon>Dikarya</taxon>
        <taxon>Ascomycota</taxon>
        <taxon>Saccharomycotina</taxon>
        <taxon>Pichiomycetes</taxon>
        <taxon>Debaryomycetaceae</taxon>
        <taxon>Hyphopichia</taxon>
    </lineage>
</organism>
<reference evidence="8" key="1">
    <citation type="submission" date="2016-05" db="EMBL/GenBank/DDBJ databases">
        <title>Comparative genomics of biotechnologically important yeasts.</title>
        <authorList>
            <consortium name="DOE Joint Genome Institute"/>
            <person name="Riley R."/>
            <person name="Haridas S."/>
            <person name="Wolfe K.H."/>
            <person name="Lopes M.R."/>
            <person name="Hittinger C.T."/>
            <person name="Goker M."/>
            <person name="Salamov A."/>
            <person name="Wisecaver J."/>
            <person name="Long T.M."/>
            <person name="Aerts A.L."/>
            <person name="Barry K."/>
            <person name="Choi C."/>
            <person name="Clum A."/>
            <person name="Coughlan A.Y."/>
            <person name="Deshpande S."/>
            <person name="Douglass A.P."/>
            <person name="Hanson S.J."/>
            <person name="Klenk H.-P."/>
            <person name="Labutti K."/>
            <person name="Lapidus A."/>
            <person name="Lindquist E."/>
            <person name="Lipzen A."/>
            <person name="Meier-Kolthoff J.P."/>
            <person name="Ohm R.A."/>
            <person name="Otillar R.P."/>
            <person name="Pangilinan J."/>
            <person name="Peng Y."/>
            <person name="Rokas A."/>
            <person name="Rosa C.A."/>
            <person name="Scheuner C."/>
            <person name="Sibirny A.A."/>
            <person name="Slot J.C."/>
            <person name="Stielow J.B."/>
            <person name="Sun H."/>
            <person name="Kurtzman C.P."/>
            <person name="Blackwell M."/>
            <person name="Grigoriev I.V."/>
            <person name="Jeffries T.W."/>
        </authorList>
    </citation>
    <scope>NUCLEOTIDE SEQUENCE [LARGE SCALE GENOMIC DNA]</scope>
    <source>
        <strain evidence="8">NRRL Y-1933</strain>
    </source>
</reference>
<name>A0A1E4RIL7_9ASCO</name>
<protein>
    <submittedName>
        <fullName evidence="7">Uncharacterized protein</fullName>
    </submittedName>
</protein>
<evidence type="ECO:0000256" key="6">
    <source>
        <dbReference type="SAM" id="SignalP"/>
    </source>
</evidence>
<feature type="region of interest" description="Disordered" evidence="5">
    <location>
        <begin position="172"/>
        <end position="295"/>
    </location>
</feature>
<dbReference type="Proteomes" id="UP000095085">
    <property type="component" value="Unassembled WGS sequence"/>
</dbReference>
<dbReference type="GO" id="GO:0009277">
    <property type="term" value="C:fungal-type cell wall"/>
    <property type="evidence" value="ECO:0007669"/>
    <property type="project" value="UniProtKB-ARBA"/>
</dbReference>
<dbReference type="InterPro" id="IPR025928">
    <property type="entry name" value="Flocculin_t3_rpt"/>
</dbReference>
<dbReference type="STRING" id="984485.A0A1E4RIL7"/>
<dbReference type="AlphaFoldDB" id="A0A1E4RIL7"/>
<dbReference type="EMBL" id="KV454541">
    <property type="protein sequence ID" value="ODV67118.1"/>
    <property type="molecule type" value="Genomic_DNA"/>
</dbReference>
<comment type="subcellular location">
    <subcellularLocation>
        <location evidence="1">Secreted</location>
        <location evidence="1">Cell wall</location>
    </subcellularLocation>
</comment>
<evidence type="ECO:0000256" key="4">
    <source>
        <dbReference type="ARBA" id="ARBA00023180"/>
    </source>
</evidence>
<evidence type="ECO:0000256" key="3">
    <source>
        <dbReference type="ARBA" id="ARBA00022729"/>
    </source>
</evidence>
<feature type="compositionally biased region" description="Low complexity" evidence="5">
    <location>
        <begin position="258"/>
        <end position="281"/>
    </location>
</feature>
<feature type="chain" id="PRO_5009162300" evidence="6">
    <location>
        <begin position="20"/>
        <end position="320"/>
    </location>
</feature>
<evidence type="ECO:0000313" key="8">
    <source>
        <dbReference type="Proteomes" id="UP000095085"/>
    </source>
</evidence>
<evidence type="ECO:0000256" key="1">
    <source>
        <dbReference type="ARBA" id="ARBA00004191"/>
    </source>
</evidence>
<keyword evidence="8" id="KW-1185">Reference proteome</keyword>
<accession>A0A1E4RIL7</accession>